<evidence type="ECO:0000259" key="1">
    <source>
        <dbReference type="Pfam" id="PF00535"/>
    </source>
</evidence>
<keyword evidence="3" id="KW-1185">Reference proteome</keyword>
<dbReference type="Gene3D" id="3.90.550.10">
    <property type="entry name" value="Spore Coat Polysaccharide Biosynthesis Protein SpsA, Chain A"/>
    <property type="match status" value="1"/>
</dbReference>
<organism evidence="2 3">
    <name type="scientific">Orchesella cincta</name>
    <name type="common">Springtail</name>
    <name type="synonym">Podura cincta</name>
    <dbReference type="NCBI Taxonomy" id="48709"/>
    <lineage>
        <taxon>Eukaryota</taxon>
        <taxon>Metazoa</taxon>
        <taxon>Ecdysozoa</taxon>
        <taxon>Arthropoda</taxon>
        <taxon>Hexapoda</taxon>
        <taxon>Collembola</taxon>
        <taxon>Entomobryomorpha</taxon>
        <taxon>Entomobryoidea</taxon>
        <taxon>Orchesellidae</taxon>
        <taxon>Orchesellinae</taxon>
        <taxon>Orchesella</taxon>
    </lineage>
</organism>
<accession>A0A1D2NJB0</accession>
<name>A0A1D2NJB0_ORCCI</name>
<feature type="domain" description="Glycosyltransferase 2-like" evidence="1">
    <location>
        <begin position="4"/>
        <end position="159"/>
    </location>
</feature>
<evidence type="ECO:0000313" key="2">
    <source>
        <dbReference type="EMBL" id="ODN05344.1"/>
    </source>
</evidence>
<evidence type="ECO:0000313" key="3">
    <source>
        <dbReference type="Proteomes" id="UP000094527"/>
    </source>
</evidence>
<dbReference type="Proteomes" id="UP000094527">
    <property type="component" value="Unassembled WGS sequence"/>
</dbReference>
<proteinExistence type="predicted"/>
<gene>
    <name evidence="2" type="ORF">Ocin01_01303</name>
</gene>
<protein>
    <submittedName>
        <fullName evidence="2">UDP-GlcNAc:betaGal beta-1,3-N-acetylglucosaminyltransferase-like protein 1</fullName>
    </submittedName>
</protein>
<dbReference type="AlphaFoldDB" id="A0A1D2NJB0"/>
<dbReference type="GO" id="GO:0016758">
    <property type="term" value="F:hexosyltransferase activity"/>
    <property type="evidence" value="ECO:0007669"/>
    <property type="project" value="UniProtKB-ARBA"/>
</dbReference>
<dbReference type="EMBL" id="LJIJ01000024">
    <property type="protein sequence ID" value="ODN05344.1"/>
    <property type="molecule type" value="Genomic_DNA"/>
</dbReference>
<reference evidence="2 3" key="1">
    <citation type="journal article" date="2016" name="Genome Biol. Evol.">
        <title>Gene Family Evolution Reflects Adaptation to Soil Environmental Stressors in the Genome of the Collembolan Orchesella cincta.</title>
        <authorList>
            <person name="Faddeeva-Vakhrusheva A."/>
            <person name="Derks M.F."/>
            <person name="Anvar S.Y."/>
            <person name="Agamennone V."/>
            <person name="Suring W."/>
            <person name="Smit S."/>
            <person name="van Straalen N.M."/>
            <person name="Roelofs D."/>
        </authorList>
    </citation>
    <scope>NUCLEOTIDE SEQUENCE [LARGE SCALE GENOMIC DNA]</scope>
    <source>
        <tissue evidence="2">Mixed pool</tissue>
    </source>
</reference>
<dbReference type="InterPro" id="IPR001173">
    <property type="entry name" value="Glyco_trans_2-like"/>
</dbReference>
<comment type="caution">
    <text evidence="2">The sequence shown here is derived from an EMBL/GenBank/DDBJ whole genome shotgun (WGS) entry which is preliminary data.</text>
</comment>
<keyword evidence="2" id="KW-0808">Transferase</keyword>
<dbReference type="OMA" id="GWPEDYD"/>
<dbReference type="Pfam" id="PF00535">
    <property type="entry name" value="Glycos_transf_2"/>
    <property type="match status" value="1"/>
</dbReference>
<dbReference type="PANTHER" id="PTHR22916">
    <property type="entry name" value="GLYCOSYLTRANSFERASE"/>
    <property type="match status" value="1"/>
</dbReference>
<dbReference type="SUPFAM" id="SSF53448">
    <property type="entry name" value="Nucleotide-diphospho-sugar transferases"/>
    <property type="match status" value="1"/>
</dbReference>
<keyword evidence="2" id="KW-0328">Glycosyltransferase</keyword>
<dbReference type="PANTHER" id="PTHR22916:SF3">
    <property type="entry name" value="UDP-GLCNAC:BETAGAL BETA-1,3-N-ACETYLGLUCOSAMINYLTRANSFERASE-LIKE PROTEIN 1"/>
    <property type="match status" value="1"/>
</dbReference>
<dbReference type="InterPro" id="IPR029044">
    <property type="entry name" value="Nucleotide-diphossugar_trans"/>
</dbReference>
<dbReference type="STRING" id="48709.A0A1D2NJB0"/>
<sequence length="365" mass="41966">MLVSIALPVYNAQEFLDECFESILKQNRSTDDQGQASKINDTEEKTETVFSVEVSVYDDGSTDSSPSLIDKWAKTFGSTQGFSFRLSKNDTGSPKGVGFARNETIRQSTGDYICFCDADDIMDPNRISAQLKLNMLHPEAIIGSKFRRLPADSTRSFTCWANSLTERQLQTQIYMTFGPTIVMPTWFCHRRVYDRVEGGFNESGKGTPEDLIFFYKHLDQNGKVARVDQELVIYRYHSSATTFSVTDEIIRNIRLERMESKVLNSWNKFSIWNAGKLGRRFYRSLSPQTRQKVTCLCDVDKKKITQKWYHPHPIKEKVSIVHVKDASPPFVICVKTEITWDPTGDFRMLLDSLNLEEGVDYYYFN</sequence>
<dbReference type="OrthoDB" id="206708at2759"/>